<evidence type="ECO:0000313" key="1">
    <source>
        <dbReference type="EMBL" id="KTD06937.1"/>
    </source>
</evidence>
<name>A0A0W0UHB6_9GAMM</name>
<dbReference type="RefSeq" id="WP_058449159.1">
    <property type="nucleotide sequence ID" value="NZ_CAAAJF010000012.1"/>
</dbReference>
<evidence type="ECO:0000313" key="2">
    <source>
        <dbReference type="Proteomes" id="UP000054715"/>
    </source>
</evidence>
<gene>
    <name evidence="1" type="ORF">Ljam_1132</name>
</gene>
<dbReference type="EMBL" id="LNYG01000013">
    <property type="protein sequence ID" value="KTD06937.1"/>
    <property type="molecule type" value="Genomic_DNA"/>
</dbReference>
<accession>A0A0W0UHB6</accession>
<dbReference type="STRING" id="455.Ljam_1132"/>
<dbReference type="AlphaFoldDB" id="A0A0W0UHB6"/>
<organism evidence="1 2">
    <name type="scientific">Legionella jamestowniensis</name>
    <dbReference type="NCBI Taxonomy" id="455"/>
    <lineage>
        <taxon>Bacteria</taxon>
        <taxon>Pseudomonadati</taxon>
        <taxon>Pseudomonadota</taxon>
        <taxon>Gammaproteobacteria</taxon>
        <taxon>Legionellales</taxon>
        <taxon>Legionellaceae</taxon>
        <taxon>Legionella</taxon>
    </lineage>
</organism>
<reference evidence="1 2" key="1">
    <citation type="submission" date="2015-11" db="EMBL/GenBank/DDBJ databases">
        <title>Genomic analysis of 38 Legionella species identifies large and diverse effector repertoires.</title>
        <authorList>
            <person name="Burstein D."/>
            <person name="Amaro F."/>
            <person name="Zusman T."/>
            <person name="Lifshitz Z."/>
            <person name="Cohen O."/>
            <person name="Gilbert J.A."/>
            <person name="Pupko T."/>
            <person name="Shuman H.A."/>
            <person name="Segal G."/>
        </authorList>
    </citation>
    <scope>NUCLEOTIDE SEQUENCE [LARGE SCALE GENOMIC DNA]</scope>
    <source>
        <strain evidence="1 2">JA-26-G1-E2</strain>
    </source>
</reference>
<protein>
    <submittedName>
        <fullName evidence="1">Uncharacterized protein</fullName>
    </submittedName>
</protein>
<dbReference type="Proteomes" id="UP000054715">
    <property type="component" value="Unassembled WGS sequence"/>
</dbReference>
<comment type="caution">
    <text evidence="1">The sequence shown here is derived from an EMBL/GenBank/DDBJ whole genome shotgun (WGS) entry which is preliminary data.</text>
</comment>
<sequence>MPKFNYSTNVNETKFKQFLDFTAYKLDESSTLSDEFSKAVIALMVERHERGTPTGCSNLIEQCGFITSQSIIDFLRDPAILRELNEKLGPPFLLPAELLTKIQSTYDEAKYLPPVDLLGRAYGLDTLSTLFPVFELIKNLSQDEIALLDKTYSSTLKPYLRNNSLLTFHNDLKTMPLLKFEEKYEGCFNGMLDNVIGCILDTQKLSAMRDNATKLAPLNEFVKIIDNKIKQFELARNSDALDAAWDLRLKIDSAINDFIAGEFTINELVETCNTAISDSTTELSKHRGWPGIFSAITLIISNLASLWRKKTDSELILKEMKEAVDDLTQQETTPSPSQFKG</sequence>
<proteinExistence type="predicted"/>
<dbReference type="PATRIC" id="fig|455.5.peg.1198"/>